<feature type="region of interest" description="Disordered" evidence="1">
    <location>
        <begin position="145"/>
        <end position="214"/>
    </location>
</feature>
<dbReference type="InterPro" id="IPR036885">
    <property type="entry name" value="SWIB_MDM2_dom_sf"/>
</dbReference>
<evidence type="ECO:0000256" key="1">
    <source>
        <dbReference type="SAM" id="MobiDB-lite"/>
    </source>
</evidence>
<dbReference type="CDD" id="cd10567">
    <property type="entry name" value="SWIB-MDM2_like"/>
    <property type="match status" value="2"/>
</dbReference>
<organism evidence="4 5">
    <name type="scientific">Aquilegia coerulea</name>
    <name type="common">Rocky mountain columbine</name>
    <dbReference type="NCBI Taxonomy" id="218851"/>
    <lineage>
        <taxon>Eukaryota</taxon>
        <taxon>Viridiplantae</taxon>
        <taxon>Streptophyta</taxon>
        <taxon>Embryophyta</taxon>
        <taxon>Tracheophyta</taxon>
        <taxon>Spermatophyta</taxon>
        <taxon>Magnoliopsida</taxon>
        <taxon>Ranunculales</taxon>
        <taxon>Ranunculaceae</taxon>
        <taxon>Thalictroideae</taxon>
        <taxon>Aquilegia</taxon>
    </lineage>
</organism>
<feature type="domain" description="DM2" evidence="2">
    <location>
        <begin position="357"/>
        <end position="436"/>
    </location>
</feature>
<dbReference type="PANTHER" id="PTHR13844">
    <property type="entry name" value="SWI/SNF-RELATED MATRIX-ASSOCIATED ACTIN-DEPENDENT REGULATOR OF CHROMATIN SUBFAMILY D"/>
    <property type="match status" value="1"/>
</dbReference>
<feature type="domain" description="DEK-C" evidence="3">
    <location>
        <begin position="1"/>
        <end position="60"/>
    </location>
</feature>
<evidence type="ECO:0000259" key="2">
    <source>
        <dbReference type="PROSITE" id="PS51925"/>
    </source>
</evidence>
<dbReference type="InterPro" id="IPR014876">
    <property type="entry name" value="DEK_C"/>
</dbReference>
<dbReference type="AlphaFoldDB" id="A0A2G5D466"/>
<proteinExistence type="predicted"/>
<dbReference type="PROSITE" id="PS51998">
    <property type="entry name" value="DEK_C"/>
    <property type="match status" value="1"/>
</dbReference>
<dbReference type="Proteomes" id="UP000230069">
    <property type="component" value="Unassembled WGS sequence"/>
</dbReference>
<dbReference type="Pfam" id="PF02201">
    <property type="entry name" value="SWIB"/>
    <property type="match status" value="2"/>
</dbReference>
<dbReference type="PROSITE" id="PS51925">
    <property type="entry name" value="SWIB_MDM2"/>
    <property type="match status" value="2"/>
</dbReference>
<gene>
    <name evidence="4" type="ORF">AQUCO_02800173v1</name>
</gene>
<reference evidence="4 5" key="1">
    <citation type="submission" date="2017-09" db="EMBL/GenBank/DDBJ databases">
        <title>WGS assembly of Aquilegia coerulea Goldsmith.</title>
        <authorList>
            <person name="Hodges S."/>
            <person name="Kramer E."/>
            <person name="Nordborg M."/>
            <person name="Tomkins J."/>
            <person name="Borevitz J."/>
            <person name="Derieg N."/>
            <person name="Yan J."/>
            <person name="Mihaltcheva S."/>
            <person name="Hayes R.D."/>
            <person name="Rokhsar D."/>
        </authorList>
    </citation>
    <scope>NUCLEOTIDE SEQUENCE [LARGE SCALE GENOMIC DNA]</scope>
    <source>
        <strain evidence="5">cv. Goldsmith</strain>
    </source>
</reference>
<dbReference type="Pfam" id="PF08766">
    <property type="entry name" value="DEK_C"/>
    <property type="match status" value="1"/>
</dbReference>
<name>A0A2G5D466_AQUCA</name>
<evidence type="ECO:0000313" key="5">
    <source>
        <dbReference type="Proteomes" id="UP000230069"/>
    </source>
</evidence>
<feature type="compositionally biased region" description="Basic and acidic residues" evidence="1">
    <location>
        <begin position="289"/>
        <end position="308"/>
    </location>
</feature>
<dbReference type="EMBL" id="KZ305045">
    <property type="protein sequence ID" value="PIA38309.1"/>
    <property type="molecule type" value="Genomic_DNA"/>
</dbReference>
<dbReference type="STRING" id="218851.A0A2G5D466"/>
<feature type="compositionally biased region" description="Low complexity" evidence="1">
    <location>
        <begin position="170"/>
        <end position="180"/>
    </location>
</feature>
<dbReference type="SUPFAM" id="SSF47592">
    <property type="entry name" value="SWIB/MDM2 domain"/>
    <property type="match status" value="2"/>
</dbReference>
<protein>
    <recommendedName>
        <fullName evidence="6">DM2 domain-containing protein</fullName>
    </recommendedName>
</protein>
<dbReference type="Gene3D" id="1.10.245.10">
    <property type="entry name" value="SWIB/MDM2 domain"/>
    <property type="match status" value="2"/>
</dbReference>
<dbReference type="OrthoDB" id="10251073at2759"/>
<feature type="region of interest" description="Disordered" evidence="1">
    <location>
        <begin position="289"/>
        <end position="323"/>
    </location>
</feature>
<dbReference type="EMBL" id="KZ305045">
    <property type="protein sequence ID" value="PIA38310.1"/>
    <property type="molecule type" value="Genomic_DNA"/>
</dbReference>
<dbReference type="InterPro" id="IPR019835">
    <property type="entry name" value="SWIB_domain"/>
</dbReference>
<feature type="compositionally biased region" description="Gly residues" evidence="1">
    <location>
        <begin position="181"/>
        <end position="193"/>
    </location>
</feature>
<evidence type="ECO:0000313" key="4">
    <source>
        <dbReference type="EMBL" id="PIA38310.1"/>
    </source>
</evidence>
<dbReference type="InterPro" id="IPR003121">
    <property type="entry name" value="SWIB_MDM2_domain"/>
</dbReference>
<evidence type="ECO:0008006" key="6">
    <source>
        <dbReference type="Google" id="ProtNLM"/>
    </source>
</evidence>
<accession>A0A2G5D466</accession>
<feature type="domain" description="DM2" evidence="2">
    <location>
        <begin position="213"/>
        <end position="290"/>
    </location>
</feature>
<dbReference type="SMART" id="SM00151">
    <property type="entry name" value="SWIB"/>
    <property type="match status" value="2"/>
</dbReference>
<keyword evidence="5" id="KW-1185">Reference proteome</keyword>
<sequence>MVSDQEIVNGVESLLRQSTTNPNVAVTSINGVIQQLEAKLGLDLSHKAGFIRDLLLQHHLLQQQHAKDHFALQLHHHHQQHQQQQQQHFPTSSDFTLHPQHHQQQRHHSDEINFRYPLSPQQQQQQHLYPYPHQHQQLQGRIINPSLNLNQPQPPQPQQQQQHLYSSSQGGRSDGSFVSSGGSGGVVGEGGSGPEIKKESAPTGTKRRGGPGGLNKVCGVTPELEAIVGEPAMPRTQIVKQLWAYIRKHNLQDPSNKRKIICNDALRLVFETDCTDMFKMNKLLAKHIRPLDPTKEPGPDSKRLKVETESTPESTEAVPEAGTEAVSGAVSEVVSGAISEVVSGAISEVVSGADNEAGSSTFIISDALARFFGTEEREMTQSEAVRRIWEYIKANQLEEDLNPMMIVCDTKLQELFGCENISVLGISEMLMSHFFKQS</sequence>
<dbReference type="FunCoup" id="A0A2G5D466">
    <property type="interactions" value="834"/>
</dbReference>
<feature type="region of interest" description="Disordered" evidence="1">
    <location>
        <begin position="73"/>
        <end position="109"/>
    </location>
</feature>
<evidence type="ECO:0000259" key="3">
    <source>
        <dbReference type="PROSITE" id="PS51998"/>
    </source>
</evidence>